<gene>
    <name evidence="1" type="ORF">K443DRAFT_464079</name>
</gene>
<keyword evidence="2" id="KW-1185">Reference proteome</keyword>
<dbReference type="Proteomes" id="UP000054477">
    <property type="component" value="Unassembled WGS sequence"/>
</dbReference>
<dbReference type="HOGENOM" id="CLU_2027107_0_0_1"/>
<accession>A0A0C9WU68</accession>
<reference evidence="1 2" key="1">
    <citation type="submission" date="2014-04" db="EMBL/GenBank/DDBJ databases">
        <authorList>
            <consortium name="DOE Joint Genome Institute"/>
            <person name="Kuo A."/>
            <person name="Kohler A."/>
            <person name="Nagy L.G."/>
            <person name="Floudas D."/>
            <person name="Copeland A."/>
            <person name="Barry K.W."/>
            <person name="Cichocki N."/>
            <person name="Veneault-Fourrey C."/>
            <person name="LaButti K."/>
            <person name="Lindquist E.A."/>
            <person name="Lipzen A."/>
            <person name="Lundell T."/>
            <person name="Morin E."/>
            <person name="Murat C."/>
            <person name="Sun H."/>
            <person name="Tunlid A."/>
            <person name="Henrissat B."/>
            <person name="Grigoriev I.V."/>
            <person name="Hibbett D.S."/>
            <person name="Martin F."/>
            <person name="Nordberg H.P."/>
            <person name="Cantor M.N."/>
            <person name="Hua S.X."/>
        </authorList>
    </citation>
    <scope>NUCLEOTIDE SEQUENCE [LARGE SCALE GENOMIC DNA]</scope>
    <source>
        <strain evidence="1 2">LaAM-08-1</strain>
    </source>
</reference>
<organism evidence="1 2">
    <name type="scientific">Laccaria amethystina LaAM-08-1</name>
    <dbReference type="NCBI Taxonomy" id="1095629"/>
    <lineage>
        <taxon>Eukaryota</taxon>
        <taxon>Fungi</taxon>
        <taxon>Dikarya</taxon>
        <taxon>Basidiomycota</taxon>
        <taxon>Agaricomycotina</taxon>
        <taxon>Agaricomycetes</taxon>
        <taxon>Agaricomycetidae</taxon>
        <taxon>Agaricales</taxon>
        <taxon>Agaricineae</taxon>
        <taxon>Hydnangiaceae</taxon>
        <taxon>Laccaria</taxon>
    </lineage>
</organism>
<dbReference type="EMBL" id="KN838952">
    <property type="protein sequence ID" value="KIJ91958.1"/>
    <property type="molecule type" value="Genomic_DNA"/>
</dbReference>
<evidence type="ECO:0000313" key="1">
    <source>
        <dbReference type="EMBL" id="KIJ91958.1"/>
    </source>
</evidence>
<proteinExistence type="predicted"/>
<protein>
    <submittedName>
        <fullName evidence="1">Uncharacterized protein</fullName>
    </submittedName>
</protein>
<reference evidence="2" key="2">
    <citation type="submission" date="2015-01" db="EMBL/GenBank/DDBJ databases">
        <title>Evolutionary Origins and Diversification of the Mycorrhizal Mutualists.</title>
        <authorList>
            <consortium name="DOE Joint Genome Institute"/>
            <consortium name="Mycorrhizal Genomics Consortium"/>
            <person name="Kohler A."/>
            <person name="Kuo A."/>
            <person name="Nagy L.G."/>
            <person name="Floudas D."/>
            <person name="Copeland A."/>
            <person name="Barry K.W."/>
            <person name="Cichocki N."/>
            <person name="Veneault-Fourrey C."/>
            <person name="LaButti K."/>
            <person name="Lindquist E.A."/>
            <person name="Lipzen A."/>
            <person name="Lundell T."/>
            <person name="Morin E."/>
            <person name="Murat C."/>
            <person name="Riley R."/>
            <person name="Ohm R."/>
            <person name="Sun H."/>
            <person name="Tunlid A."/>
            <person name="Henrissat B."/>
            <person name="Grigoriev I.V."/>
            <person name="Hibbett D.S."/>
            <person name="Martin F."/>
        </authorList>
    </citation>
    <scope>NUCLEOTIDE SEQUENCE [LARGE SCALE GENOMIC DNA]</scope>
    <source>
        <strain evidence="2">LaAM-08-1</strain>
    </source>
</reference>
<sequence length="122" mass="13978">MRIRCAMSFNPHIPCIPLNLTVQFWKHMWPLRLYPSTACLVRRFSVNASVGIISPPPPPHHPCNHTPRLEFPLGINTSACQGRVRVIYLAHYFQCFGLRKIASGDLSTFVHLSNSTRNVLRW</sequence>
<evidence type="ECO:0000313" key="2">
    <source>
        <dbReference type="Proteomes" id="UP000054477"/>
    </source>
</evidence>
<dbReference type="AlphaFoldDB" id="A0A0C9WU68"/>
<name>A0A0C9WU68_9AGAR</name>